<dbReference type="Proteomes" id="UP000199416">
    <property type="component" value="Unassembled WGS sequence"/>
</dbReference>
<keyword evidence="2" id="KW-0677">Repeat</keyword>
<dbReference type="PANTHER" id="PTHR18896:SF76">
    <property type="entry name" value="PHOSPHOLIPASE"/>
    <property type="match status" value="1"/>
</dbReference>
<dbReference type="SMART" id="SM00155">
    <property type="entry name" value="PLDc"/>
    <property type="match status" value="2"/>
</dbReference>
<keyword evidence="3" id="KW-0378">Hydrolase</keyword>
<dbReference type="GO" id="GO:0009395">
    <property type="term" value="P:phospholipid catabolic process"/>
    <property type="evidence" value="ECO:0007669"/>
    <property type="project" value="TreeGrafter"/>
</dbReference>
<dbReference type="AlphaFoldDB" id="A0A1G6LDK9"/>
<protein>
    <submittedName>
        <fullName evidence="7">Phosphatidylserine/phosphatidylglycerophosphate/cardiolipin synthase</fullName>
    </submittedName>
</protein>
<evidence type="ECO:0000256" key="2">
    <source>
        <dbReference type="ARBA" id="ARBA00022737"/>
    </source>
</evidence>
<evidence type="ECO:0000256" key="3">
    <source>
        <dbReference type="ARBA" id="ARBA00022801"/>
    </source>
</evidence>
<evidence type="ECO:0000256" key="5">
    <source>
        <dbReference type="SAM" id="MobiDB-lite"/>
    </source>
</evidence>
<dbReference type="CDD" id="cd09105">
    <property type="entry name" value="PLDc_vPLD1_2_like_2"/>
    <property type="match status" value="1"/>
</dbReference>
<sequence length="556" mass="62941">MGARVPVRDVRRHPVAPVRRARCDHGVTDPEDWLLSPEERGNPATDLPAYTEGNLAVPLVHGAEYFDRLVECVEALDEDDHLFFTDWRGDPDEQLRPGGPTVAQLFTEAVRRGVTVRGLVWRSHVDWLSFSKRENRALDREVEDGGGLVVLDQRVRRGGSHHQKLVVCRHDQDATKDAAFIGGIDLCHSRRDDADHRGDPQSLPMAKAYGPTPPWHDVQLMVQGPAVAALDTVFRERWDDPKDPDEGNPVAHLVDRLRRSRMYADRLAPQLPAPPPMGPHLVQTLRTYPSLRRGYRFAPDGERSIARGYSKAIQRARRLIYLEDQYMWSADVARLFADALRDNPDLHLVVVVPRVPDQDGAIARTPQYVGRWQALEMCHRAGRDRVHVFDLENHEGTPVYVHAKVCVVDDVWASVGSDNFNRRSWTHDSELSSAVLDTTLDPREPRDPTGTGDGARTFARDLRLRLTREHTDRADDGSEDADLLDPDAFVTTLEACADELDAWHAGGRRGPRPRGRVRHHRPEKLSRVTRLWATPLYRLVDDPDGRPLRLRLSGDF</sequence>
<dbReference type="Gene3D" id="3.30.870.10">
    <property type="entry name" value="Endonuclease Chain A"/>
    <property type="match status" value="2"/>
</dbReference>
<keyword evidence="4" id="KW-0443">Lipid metabolism</keyword>
<dbReference type="InterPro" id="IPR015679">
    <property type="entry name" value="PLipase_D_fam"/>
</dbReference>
<comment type="catalytic activity">
    <reaction evidence="1">
        <text>a 1,2-diacyl-sn-glycero-3-phosphocholine + H2O = a 1,2-diacyl-sn-glycero-3-phosphate + choline + H(+)</text>
        <dbReference type="Rhea" id="RHEA:14445"/>
        <dbReference type="ChEBI" id="CHEBI:15354"/>
        <dbReference type="ChEBI" id="CHEBI:15377"/>
        <dbReference type="ChEBI" id="CHEBI:15378"/>
        <dbReference type="ChEBI" id="CHEBI:57643"/>
        <dbReference type="ChEBI" id="CHEBI:58608"/>
        <dbReference type="EC" id="3.1.4.4"/>
    </reaction>
</comment>
<name>A0A1G6LDK9_9ACTN</name>
<proteinExistence type="predicted"/>
<dbReference type="PANTHER" id="PTHR18896">
    <property type="entry name" value="PHOSPHOLIPASE D"/>
    <property type="match status" value="1"/>
</dbReference>
<dbReference type="STRING" id="1190417.SAMN05660690_1334"/>
<evidence type="ECO:0000259" key="6">
    <source>
        <dbReference type="PROSITE" id="PS50035"/>
    </source>
</evidence>
<dbReference type="GO" id="GO:0004630">
    <property type="term" value="F:phospholipase D activity"/>
    <property type="evidence" value="ECO:0007669"/>
    <property type="project" value="UniProtKB-EC"/>
</dbReference>
<organism evidence="7 8">
    <name type="scientific">Geodermatophilus telluris</name>
    <dbReference type="NCBI Taxonomy" id="1190417"/>
    <lineage>
        <taxon>Bacteria</taxon>
        <taxon>Bacillati</taxon>
        <taxon>Actinomycetota</taxon>
        <taxon>Actinomycetes</taxon>
        <taxon>Geodermatophilales</taxon>
        <taxon>Geodermatophilaceae</taxon>
        <taxon>Geodermatophilus</taxon>
    </lineage>
</organism>
<dbReference type="SUPFAM" id="SSF56024">
    <property type="entry name" value="Phospholipase D/nuclease"/>
    <property type="match status" value="2"/>
</dbReference>
<dbReference type="PROSITE" id="PS50035">
    <property type="entry name" value="PLD"/>
    <property type="match status" value="1"/>
</dbReference>
<dbReference type="InterPro" id="IPR025202">
    <property type="entry name" value="PLD-like_dom"/>
</dbReference>
<accession>A0A1G6LDK9</accession>
<evidence type="ECO:0000256" key="1">
    <source>
        <dbReference type="ARBA" id="ARBA00000798"/>
    </source>
</evidence>
<dbReference type="OrthoDB" id="8828485at2"/>
<evidence type="ECO:0000313" key="8">
    <source>
        <dbReference type="Proteomes" id="UP000199416"/>
    </source>
</evidence>
<keyword evidence="8" id="KW-1185">Reference proteome</keyword>
<dbReference type="InterPro" id="IPR001736">
    <property type="entry name" value="PLipase_D/transphosphatidylase"/>
</dbReference>
<dbReference type="EMBL" id="FMZF01000002">
    <property type="protein sequence ID" value="SDC41301.1"/>
    <property type="molecule type" value="Genomic_DNA"/>
</dbReference>
<evidence type="ECO:0000313" key="7">
    <source>
        <dbReference type="EMBL" id="SDC41301.1"/>
    </source>
</evidence>
<dbReference type="Pfam" id="PF13091">
    <property type="entry name" value="PLDc_2"/>
    <property type="match status" value="1"/>
</dbReference>
<reference evidence="8" key="1">
    <citation type="submission" date="2016-10" db="EMBL/GenBank/DDBJ databases">
        <authorList>
            <person name="Varghese N."/>
            <person name="Submissions S."/>
        </authorList>
    </citation>
    <scope>NUCLEOTIDE SEQUENCE [LARGE SCALE GENOMIC DNA]</scope>
    <source>
        <strain evidence="8">DSM 45421</strain>
    </source>
</reference>
<feature type="domain" description="PLD phosphodiesterase" evidence="6">
    <location>
        <begin position="397"/>
        <end position="424"/>
    </location>
</feature>
<feature type="region of interest" description="Disordered" evidence="5">
    <location>
        <begin position="436"/>
        <end position="458"/>
    </location>
</feature>
<gene>
    <name evidence="7" type="ORF">SAMN05660690_1334</name>
</gene>
<evidence type="ECO:0000256" key="4">
    <source>
        <dbReference type="ARBA" id="ARBA00023098"/>
    </source>
</evidence>